<feature type="transmembrane region" description="Helical" evidence="9">
    <location>
        <begin position="581"/>
        <end position="602"/>
    </location>
</feature>
<name>A0A9N8D9B8_9STRA</name>
<proteinExistence type="inferred from homology"/>
<dbReference type="GO" id="GO:0015113">
    <property type="term" value="F:nitrite transmembrane transporter activity"/>
    <property type="evidence" value="ECO:0007669"/>
    <property type="project" value="InterPro"/>
</dbReference>
<evidence type="ECO:0000313" key="11">
    <source>
        <dbReference type="EMBL" id="CAB9497571.1"/>
    </source>
</evidence>
<feature type="region of interest" description="Disordered" evidence="8">
    <location>
        <begin position="1"/>
        <end position="110"/>
    </location>
</feature>
<feature type="region of interest" description="Disordered" evidence="8">
    <location>
        <begin position="321"/>
        <end position="372"/>
    </location>
</feature>
<feature type="transmembrane region" description="Helical" evidence="9">
    <location>
        <begin position="770"/>
        <end position="790"/>
    </location>
</feature>
<dbReference type="AlphaFoldDB" id="A0A9N8D9B8"/>
<dbReference type="InterPro" id="IPR020846">
    <property type="entry name" value="MFS_dom"/>
</dbReference>
<dbReference type="GO" id="GO:0016020">
    <property type="term" value="C:membrane"/>
    <property type="evidence" value="ECO:0007669"/>
    <property type="project" value="UniProtKB-SubCell"/>
</dbReference>
<feature type="transmembrane region" description="Helical" evidence="9">
    <location>
        <begin position="445"/>
        <end position="463"/>
    </location>
</feature>
<keyword evidence="7 9" id="KW-0472">Membrane</keyword>
<keyword evidence="4 9" id="KW-0812">Transmembrane</keyword>
<dbReference type="PROSITE" id="PS50850">
    <property type="entry name" value="MFS"/>
    <property type="match status" value="1"/>
</dbReference>
<dbReference type="InterPro" id="IPR004737">
    <property type="entry name" value="NO3_transporter_NarK/NarU-like"/>
</dbReference>
<evidence type="ECO:0000256" key="8">
    <source>
        <dbReference type="SAM" id="MobiDB-lite"/>
    </source>
</evidence>
<comment type="subcellular location">
    <subcellularLocation>
        <location evidence="1">Membrane</location>
        <topology evidence="1">Multi-pass membrane protein</topology>
    </subcellularLocation>
</comment>
<comment type="caution">
    <text evidence="11">The sequence shown here is derived from an EMBL/GenBank/DDBJ whole genome shotgun (WGS) entry which is preliminary data.</text>
</comment>
<dbReference type="InterPro" id="IPR011701">
    <property type="entry name" value="MFS"/>
</dbReference>
<sequence>MTQVSVETAAMASTTSSEVPSTAADTTTEESDKDNHNRSRDMTETTEPASIESTSSMVAASNPPSTEKPMINNTRGDDGDDAANLPAEESLADTEVASSSSTGPTAPMFYRLNAFRRDTDDDEDDNNTDGFQAIPTKQCKNTREDTVSTTCSSAAGISSKSRGVRFKNVCIREYEITIGDNPYCSYGVPICLDWNHGDDEVIPIDFFEASHKRRRTARRMLLNSFQRRDMLWRSGYLLEDIEKAIKANDREKFRRSVTLYFLPLFHVQELLYFGAEKILGKDKRNESQLVQEMVQKQQAVEIQHRQQDVNAAEMGGMTVDKEYDENSEDPPRRRLSFRSTSTRGGPVPYGVDDSIRSSSAYSDVSHERDDPYAASANSRYREYSVRVDRGQHDKATEIILCNLQRPHMRAFHAAWFSFFIAFFSWFAVTPLLGEIMETLNLTKEQIWVSSLCGTAGTIIMRIMMGPLCDKYGSRLCMAFILASSAIPCALTGLVETSQGLSAVRSFVGIAGSSFVACQYWTSQMFTREVAGTANALVAGWGNLGGGVTQLIMGSALFPLFKLFFSHEDTDDPSDGTNSSEMAWRTVFVVPALVSLITAYTIAYHCDDSPKGDYRERVRQQEIMVVSPSASLCAAAQNYNVWLLLLQYACCFGVEVTMTNATALYFRDEFGQTTVSAAAIASVFGFMNLFARGLGGFGSDLFNAKYGMRGRVSWQAVTLFMEGIGVVIFGFADTLAGSIIALIFLSFMVQSAEGSTFGIVPYVDRRFTGSVVGWVGAGGNVGGACFSVLFIRFEYERAFLFMGILASASSVLSFFLNCKTLARNAETLANEGKRDEGGHHHLHNEAIGMTRDTAITFAQLEGHEKTHHDEIVA</sequence>
<feature type="domain" description="Major facilitator superfamily (MFS) profile" evidence="10">
    <location>
        <begin position="410"/>
        <end position="820"/>
    </location>
</feature>
<evidence type="ECO:0000256" key="7">
    <source>
        <dbReference type="ARBA" id="ARBA00023136"/>
    </source>
</evidence>
<feature type="transmembrane region" description="Helical" evidence="9">
    <location>
        <begin position="644"/>
        <end position="665"/>
    </location>
</feature>
<evidence type="ECO:0000256" key="9">
    <source>
        <dbReference type="SAM" id="Phobius"/>
    </source>
</evidence>
<feature type="transmembrane region" description="Helical" evidence="9">
    <location>
        <begin position="413"/>
        <end position="433"/>
    </location>
</feature>
<reference evidence="11" key="1">
    <citation type="submission" date="2020-06" db="EMBL/GenBank/DDBJ databases">
        <authorList>
            <consortium name="Plant Systems Biology data submission"/>
        </authorList>
    </citation>
    <scope>NUCLEOTIDE SEQUENCE</scope>
    <source>
        <strain evidence="11">D6</strain>
    </source>
</reference>
<feature type="transmembrane region" description="Helical" evidence="9">
    <location>
        <begin position="475"/>
        <end position="494"/>
    </location>
</feature>
<organism evidence="11 12">
    <name type="scientific">Seminavis robusta</name>
    <dbReference type="NCBI Taxonomy" id="568900"/>
    <lineage>
        <taxon>Eukaryota</taxon>
        <taxon>Sar</taxon>
        <taxon>Stramenopiles</taxon>
        <taxon>Ochrophyta</taxon>
        <taxon>Bacillariophyta</taxon>
        <taxon>Bacillariophyceae</taxon>
        <taxon>Bacillariophycidae</taxon>
        <taxon>Naviculales</taxon>
        <taxon>Naviculaceae</taxon>
        <taxon>Seminavis</taxon>
    </lineage>
</organism>
<dbReference type="EMBL" id="CAICTM010000022">
    <property type="protein sequence ID" value="CAB9497571.1"/>
    <property type="molecule type" value="Genomic_DNA"/>
</dbReference>
<evidence type="ECO:0000256" key="4">
    <source>
        <dbReference type="ARBA" id="ARBA00022692"/>
    </source>
</evidence>
<dbReference type="Proteomes" id="UP001153069">
    <property type="component" value="Unassembled WGS sequence"/>
</dbReference>
<evidence type="ECO:0000256" key="6">
    <source>
        <dbReference type="ARBA" id="ARBA00023063"/>
    </source>
</evidence>
<protein>
    <submittedName>
        <fullName evidence="11">Affinity nitrate transporter 2</fullName>
    </submittedName>
</protein>
<keyword evidence="6" id="KW-0534">Nitrate assimilation</keyword>
<dbReference type="NCBIfam" id="TIGR00886">
    <property type="entry name" value="2A0108"/>
    <property type="match status" value="1"/>
</dbReference>
<keyword evidence="3" id="KW-0813">Transport</keyword>
<dbReference type="GO" id="GO:0015112">
    <property type="term" value="F:nitrate transmembrane transporter activity"/>
    <property type="evidence" value="ECO:0007669"/>
    <property type="project" value="InterPro"/>
</dbReference>
<feature type="transmembrane region" description="Helical" evidence="9">
    <location>
        <begin position="500"/>
        <end position="521"/>
    </location>
</feature>
<evidence type="ECO:0000259" key="10">
    <source>
        <dbReference type="PROSITE" id="PS50850"/>
    </source>
</evidence>
<accession>A0A9N8D9B8</accession>
<dbReference type="InterPro" id="IPR036259">
    <property type="entry name" value="MFS_trans_sf"/>
</dbReference>
<feature type="transmembrane region" description="Helical" evidence="9">
    <location>
        <begin position="797"/>
        <end position="815"/>
    </location>
</feature>
<evidence type="ECO:0000256" key="2">
    <source>
        <dbReference type="ARBA" id="ARBA00008432"/>
    </source>
</evidence>
<evidence type="ECO:0000256" key="5">
    <source>
        <dbReference type="ARBA" id="ARBA00022989"/>
    </source>
</evidence>
<evidence type="ECO:0000256" key="3">
    <source>
        <dbReference type="ARBA" id="ARBA00022448"/>
    </source>
</evidence>
<feature type="compositionally biased region" description="Polar residues" evidence="8">
    <location>
        <begin position="45"/>
        <end position="65"/>
    </location>
</feature>
<dbReference type="OrthoDB" id="434240at2759"/>
<dbReference type="CDD" id="cd17341">
    <property type="entry name" value="MFS_NRT2_like"/>
    <property type="match status" value="1"/>
</dbReference>
<keyword evidence="12" id="KW-1185">Reference proteome</keyword>
<comment type="similarity">
    <text evidence="2">Belongs to the major facilitator superfamily. Nitrate/nitrite porter (TC 2.A.1.8) family.</text>
</comment>
<dbReference type="SUPFAM" id="SSF103473">
    <property type="entry name" value="MFS general substrate transporter"/>
    <property type="match status" value="1"/>
</dbReference>
<evidence type="ECO:0000256" key="1">
    <source>
        <dbReference type="ARBA" id="ARBA00004141"/>
    </source>
</evidence>
<evidence type="ECO:0000313" key="12">
    <source>
        <dbReference type="Proteomes" id="UP001153069"/>
    </source>
</evidence>
<dbReference type="Pfam" id="PF07690">
    <property type="entry name" value="MFS_1"/>
    <property type="match status" value="1"/>
</dbReference>
<gene>
    <name evidence="11" type="ORF">SEMRO_22_G015160.1</name>
</gene>
<feature type="compositionally biased region" description="Polar residues" evidence="8">
    <location>
        <begin position="1"/>
        <end position="26"/>
    </location>
</feature>
<dbReference type="InterPro" id="IPR044772">
    <property type="entry name" value="NO3_transporter"/>
</dbReference>
<feature type="compositionally biased region" description="Basic and acidic residues" evidence="8">
    <location>
        <begin position="33"/>
        <end position="43"/>
    </location>
</feature>
<dbReference type="Gene3D" id="1.20.1250.20">
    <property type="entry name" value="MFS general substrate transporter like domains"/>
    <property type="match status" value="2"/>
</dbReference>
<dbReference type="PANTHER" id="PTHR23515">
    <property type="entry name" value="HIGH-AFFINITY NITRATE TRANSPORTER 2.3"/>
    <property type="match status" value="1"/>
</dbReference>
<feature type="transmembrane region" description="Helical" evidence="9">
    <location>
        <begin position="672"/>
        <end position="691"/>
    </location>
</feature>
<dbReference type="GO" id="GO:0042128">
    <property type="term" value="P:nitrate assimilation"/>
    <property type="evidence" value="ECO:0007669"/>
    <property type="project" value="UniProtKB-KW"/>
</dbReference>
<keyword evidence="5 9" id="KW-1133">Transmembrane helix</keyword>
<feature type="transmembrane region" description="Helical" evidence="9">
    <location>
        <begin position="533"/>
        <end position="561"/>
    </location>
</feature>